<dbReference type="RefSeq" id="WP_238591000.1">
    <property type="nucleotide sequence ID" value="NZ_BBXV01000016.1"/>
</dbReference>
<reference evidence="3" key="1">
    <citation type="submission" date="2015-07" db="EMBL/GenBank/DDBJ databases">
        <title>Draft Genome Sequence of Oceanobacillus picturae Heshi-B3 that Was Isolated from Fermented Rice Bran with Aging Salted Mackerel, Which Was Named Heshiko as Traditional Fermented Seafood in Japan.</title>
        <authorList>
            <person name="Akuzawa S."/>
            <person name="Nakagawa J."/>
            <person name="Kanekatsu T."/>
            <person name="Kanesaki Y."/>
            <person name="Suzuki T."/>
        </authorList>
    </citation>
    <scope>NUCLEOTIDE SEQUENCE [LARGE SCALE GENOMIC DNA]</scope>
    <source>
        <strain evidence="3">Heshi-B3</strain>
    </source>
</reference>
<keyword evidence="1" id="KW-0812">Transmembrane</keyword>
<dbReference type="EMBL" id="BBXV01000016">
    <property type="protein sequence ID" value="GAQ17579.1"/>
    <property type="molecule type" value="Genomic_DNA"/>
</dbReference>
<organism evidence="2 3">
    <name type="scientific">Oceanobacillus picturae</name>
    <dbReference type="NCBI Taxonomy" id="171693"/>
    <lineage>
        <taxon>Bacteria</taxon>
        <taxon>Bacillati</taxon>
        <taxon>Bacillota</taxon>
        <taxon>Bacilli</taxon>
        <taxon>Bacillales</taxon>
        <taxon>Bacillaceae</taxon>
        <taxon>Oceanobacillus</taxon>
    </lineage>
</organism>
<protein>
    <submittedName>
        <fullName evidence="2">MFS transporter</fullName>
    </submittedName>
</protein>
<evidence type="ECO:0000313" key="3">
    <source>
        <dbReference type="Proteomes" id="UP000052946"/>
    </source>
</evidence>
<evidence type="ECO:0000313" key="2">
    <source>
        <dbReference type="EMBL" id="GAQ17579.1"/>
    </source>
</evidence>
<dbReference type="AlphaFoldDB" id="A0A0U9H5D0"/>
<evidence type="ECO:0000256" key="1">
    <source>
        <dbReference type="SAM" id="Phobius"/>
    </source>
</evidence>
<name>A0A0U9H5D0_9BACI</name>
<keyword evidence="1" id="KW-0472">Membrane</keyword>
<comment type="caution">
    <text evidence="2">The sequence shown here is derived from an EMBL/GenBank/DDBJ whole genome shotgun (WGS) entry which is preliminary data.</text>
</comment>
<gene>
    <name evidence="2" type="ORF">OPHB3_1504</name>
</gene>
<feature type="transmembrane region" description="Helical" evidence="1">
    <location>
        <begin position="35"/>
        <end position="57"/>
    </location>
</feature>
<dbReference type="Proteomes" id="UP000052946">
    <property type="component" value="Unassembled WGS sequence"/>
</dbReference>
<sequence length="77" mass="8713">MNKKLNGPQALFTFIFVLFVLSIYSFIIPEFKYKSIIFILVCGVSALVGVILATSIIKDKEFISNWLGKDIPDLKNK</sequence>
<proteinExistence type="predicted"/>
<reference evidence="2 3" key="2">
    <citation type="journal article" date="2016" name="Genome Announc.">
        <title>Draft Genome Sequence of Oceanobacillus picturae Heshi-B3, Isolated from Fermented Rice Bran in a Traditional Japanese Seafood Dish.</title>
        <authorList>
            <person name="Akuzawa S."/>
            <person name="Nagaoka J."/>
            <person name="Kanekatsu M."/>
            <person name="Kanesaki Y."/>
            <person name="Suzuki T."/>
        </authorList>
    </citation>
    <scope>NUCLEOTIDE SEQUENCE [LARGE SCALE GENOMIC DNA]</scope>
    <source>
        <strain evidence="2 3">Heshi-B3</strain>
    </source>
</reference>
<keyword evidence="1" id="KW-1133">Transmembrane helix</keyword>
<accession>A0A0U9H5D0</accession>